<dbReference type="GeneID" id="8861064"/>
<proteinExistence type="predicted"/>
<dbReference type="Proteomes" id="UP000006671">
    <property type="component" value="Unassembled WGS sequence"/>
</dbReference>
<dbReference type="AlphaFoldDB" id="D2W0E6"/>
<evidence type="ECO:0000313" key="1">
    <source>
        <dbReference type="EMBL" id="EFC37461.1"/>
    </source>
</evidence>
<evidence type="ECO:0000313" key="2">
    <source>
        <dbReference type="Proteomes" id="UP000006671"/>
    </source>
</evidence>
<protein>
    <submittedName>
        <fullName evidence="1">Predicted protein</fullName>
    </submittedName>
</protein>
<dbReference type="EMBL" id="GG738918">
    <property type="protein sequence ID" value="EFC37461.1"/>
    <property type="molecule type" value="Genomic_DNA"/>
</dbReference>
<sequence>MSQLIERMNESDFESFSVDGKDLNRFLPDPLNTFIKDKKIVLLSNEYQELLIEYLNRNEIFKDLITKVDDKNREEFYIILPFKSKSETFYLLFKVNTIKQEITSTIFK</sequence>
<dbReference type="KEGG" id="ngr:NAEGRDRAFT_74831"/>
<gene>
    <name evidence="1" type="ORF">NAEGRDRAFT_74831</name>
</gene>
<dbReference type="RefSeq" id="XP_002670205.1">
    <property type="nucleotide sequence ID" value="XM_002670159.1"/>
</dbReference>
<dbReference type="InParanoid" id="D2W0E6"/>
<keyword evidence="2" id="KW-1185">Reference proteome</keyword>
<organism evidence="2">
    <name type="scientific">Naegleria gruberi</name>
    <name type="common">Amoeba</name>
    <dbReference type="NCBI Taxonomy" id="5762"/>
    <lineage>
        <taxon>Eukaryota</taxon>
        <taxon>Discoba</taxon>
        <taxon>Heterolobosea</taxon>
        <taxon>Tetramitia</taxon>
        <taxon>Eutetramitia</taxon>
        <taxon>Vahlkampfiidae</taxon>
        <taxon>Naegleria</taxon>
    </lineage>
</organism>
<accession>D2W0E6</accession>
<dbReference type="VEuPathDB" id="AmoebaDB:NAEGRDRAFT_74831"/>
<name>D2W0E6_NAEGR</name>
<reference evidence="1 2" key="1">
    <citation type="journal article" date="2010" name="Cell">
        <title>The genome of Naegleria gruberi illuminates early eukaryotic versatility.</title>
        <authorList>
            <person name="Fritz-Laylin L.K."/>
            <person name="Prochnik S.E."/>
            <person name="Ginger M.L."/>
            <person name="Dacks J.B."/>
            <person name="Carpenter M.L."/>
            <person name="Field M.C."/>
            <person name="Kuo A."/>
            <person name="Paredez A."/>
            <person name="Chapman J."/>
            <person name="Pham J."/>
            <person name="Shu S."/>
            <person name="Neupane R."/>
            <person name="Cipriano M."/>
            <person name="Mancuso J."/>
            <person name="Tu H."/>
            <person name="Salamov A."/>
            <person name="Lindquist E."/>
            <person name="Shapiro H."/>
            <person name="Lucas S."/>
            <person name="Grigoriev I.V."/>
            <person name="Cande W.Z."/>
            <person name="Fulton C."/>
            <person name="Rokhsar D.S."/>
            <person name="Dawson S.C."/>
        </authorList>
    </citation>
    <scope>NUCLEOTIDE SEQUENCE [LARGE SCALE GENOMIC DNA]</scope>
    <source>
        <strain evidence="1 2">NEG-M</strain>
    </source>
</reference>